<dbReference type="SUPFAM" id="SSF50692">
    <property type="entry name" value="ADC-like"/>
    <property type="match status" value="1"/>
</dbReference>
<evidence type="ECO:0000256" key="8">
    <source>
        <dbReference type="ARBA" id="ARBA00023317"/>
    </source>
</evidence>
<keyword evidence="8 9" id="KW-0670">Pyruvate</keyword>
<evidence type="ECO:0000256" key="4">
    <source>
        <dbReference type="ARBA" id="ARBA00022813"/>
    </source>
</evidence>
<dbReference type="AlphaFoldDB" id="A0A1J0KTY4"/>
<dbReference type="HAMAP" id="MF_00446">
    <property type="entry name" value="PanD"/>
    <property type="match status" value="1"/>
</dbReference>
<feature type="modified residue" description="Pyruvic acid (Ser)" evidence="9 12">
    <location>
        <position position="25"/>
    </location>
</feature>
<dbReference type="EMBL" id="CP009654">
    <property type="protein sequence ID" value="APC97162.1"/>
    <property type="molecule type" value="Genomic_DNA"/>
</dbReference>
<evidence type="ECO:0000256" key="5">
    <source>
        <dbReference type="ARBA" id="ARBA00023145"/>
    </source>
</evidence>
<dbReference type="GO" id="GO:0015940">
    <property type="term" value="P:pantothenate biosynthetic process"/>
    <property type="evidence" value="ECO:0007669"/>
    <property type="project" value="UniProtKB-UniRule"/>
</dbReference>
<keyword evidence="3 9" id="KW-0210">Decarboxylase</keyword>
<dbReference type="GO" id="GO:0004068">
    <property type="term" value="F:aspartate 1-decarboxylase activity"/>
    <property type="evidence" value="ECO:0007669"/>
    <property type="project" value="UniProtKB-UniRule"/>
</dbReference>
<comment type="cofactor">
    <cofactor evidence="9 10">
        <name>pyruvate</name>
        <dbReference type="ChEBI" id="CHEBI:15361"/>
    </cofactor>
    <text evidence="9 10">Binds 1 pyruvoyl group covalently per subunit.</text>
</comment>
<comment type="pathway">
    <text evidence="9">Cofactor biosynthesis; (R)-pantothenate biosynthesis; beta-alanine from L-aspartate: step 1/1.</text>
</comment>
<comment type="function">
    <text evidence="9">Catalyzes the pyruvoyl-dependent decarboxylation of aspartate to produce beta-alanine.</text>
</comment>
<dbReference type="InterPro" id="IPR003190">
    <property type="entry name" value="Asp_decarbox"/>
</dbReference>
<comment type="PTM">
    <text evidence="9 12">Is synthesized initially as an inactive proenzyme, which is activated by self-cleavage at a specific serine bond to produce a beta-subunit with a hydroxyl group at its C-terminus and an alpha-subunit with a pyruvoyl group at its N-terminus.</text>
</comment>
<feature type="chain" id="PRO_5013994252" description="Aspartate 1-decarboxylase alpha chain" evidence="9 13">
    <location>
        <begin position="25"/>
        <end position="127"/>
    </location>
</feature>
<dbReference type="Gene3D" id="2.40.40.20">
    <property type="match status" value="1"/>
</dbReference>
<proteinExistence type="inferred from homology"/>
<dbReference type="GO" id="GO:0005829">
    <property type="term" value="C:cytosol"/>
    <property type="evidence" value="ECO:0007669"/>
    <property type="project" value="TreeGrafter"/>
</dbReference>
<dbReference type="Pfam" id="PF02261">
    <property type="entry name" value="Asp_decarbox"/>
    <property type="match status" value="1"/>
</dbReference>
<evidence type="ECO:0000256" key="1">
    <source>
        <dbReference type="ARBA" id="ARBA00022490"/>
    </source>
</evidence>
<keyword evidence="15" id="KW-1185">Reference proteome</keyword>
<dbReference type="UniPathway" id="UPA00028">
    <property type="reaction ID" value="UER00002"/>
</dbReference>
<evidence type="ECO:0000256" key="6">
    <source>
        <dbReference type="ARBA" id="ARBA00023239"/>
    </source>
</evidence>
<keyword evidence="7 9" id="KW-0704">Schiff base</keyword>
<evidence type="ECO:0000256" key="11">
    <source>
        <dbReference type="PIRSR" id="PIRSR006246-2"/>
    </source>
</evidence>
<gene>
    <name evidence="9 14" type="primary">panD</name>
    <name evidence="14" type="ORF">KX01_950</name>
</gene>
<evidence type="ECO:0000256" key="3">
    <source>
        <dbReference type="ARBA" id="ARBA00022793"/>
    </source>
</evidence>
<keyword evidence="4 9" id="KW-0068">Autocatalytic cleavage</keyword>
<dbReference type="KEGG" id="frc:KX01_950"/>
<dbReference type="CDD" id="cd06919">
    <property type="entry name" value="Asp_decarbox"/>
    <property type="match status" value="1"/>
</dbReference>
<dbReference type="Proteomes" id="UP000182521">
    <property type="component" value="Chromosome"/>
</dbReference>
<keyword evidence="2 9" id="KW-0566">Pantothenate biosynthesis</keyword>
<dbReference type="PANTHER" id="PTHR21012">
    <property type="entry name" value="ASPARTATE 1-DECARBOXYLASE"/>
    <property type="match status" value="1"/>
</dbReference>
<dbReference type="GO" id="GO:0006523">
    <property type="term" value="P:alanine biosynthetic process"/>
    <property type="evidence" value="ECO:0007669"/>
    <property type="project" value="InterPro"/>
</dbReference>
<evidence type="ECO:0000256" key="2">
    <source>
        <dbReference type="ARBA" id="ARBA00022655"/>
    </source>
</evidence>
<sequence>MKRTLLKSKIHMATVTEANLNYYGSISIDRKLCEAANLIPFEKVEIYNCNNGSRFATYVILGDSGEICLNGAAARHVAADDVVIIASYAEYETSEELSHNPHLVFVDKNNEITEIRRYLDSSINKAS</sequence>
<dbReference type="STRING" id="1542390.KX01_950"/>
<dbReference type="InterPro" id="IPR009010">
    <property type="entry name" value="Asp_de-COase-like_dom_sf"/>
</dbReference>
<keyword evidence="1 9" id="KW-0963">Cytoplasm</keyword>
<accession>A0A1J0KTY4</accession>
<dbReference type="PIRSF" id="PIRSF006246">
    <property type="entry name" value="Asp_decarbox"/>
    <property type="match status" value="1"/>
</dbReference>
<comment type="subunit">
    <text evidence="9">Heterooctamer of four alpha and four beta subunits.</text>
</comment>
<evidence type="ECO:0000256" key="9">
    <source>
        <dbReference type="HAMAP-Rule" id="MF_00446"/>
    </source>
</evidence>
<comment type="subcellular location">
    <subcellularLocation>
        <location evidence="9">Cytoplasm</location>
    </subcellularLocation>
</comment>
<name>A0A1J0KTY4_9GAMM</name>
<feature type="binding site" evidence="9 11">
    <location>
        <begin position="71"/>
        <end position="73"/>
    </location>
    <ligand>
        <name>substrate</name>
    </ligand>
</feature>
<feature type="chain" id="PRO_5013994253" description="Aspartate 1-decarboxylase beta chain" evidence="9 13">
    <location>
        <begin position="1"/>
        <end position="24"/>
    </location>
</feature>
<protein>
    <recommendedName>
        <fullName evidence="9">Aspartate 1-decarboxylase</fullName>
        <ecNumber evidence="9">4.1.1.11</ecNumber>
    </recommendedName>
    <alternativeName>
        <fullName evidence="9">Aspartate alpha-decarboxylase</fullName>
    </alternativeName>
    <component>
        <recommendedName>
            <fullName evidence="9">Aspartate 1-decarboxylase beta chain</fullName>
        </recommendedName>
    </component>
    <component>
        <recommendedName>
            <fullName evidence="9">Aspartate 1-decarboxylase alpha chain</fullName>
        </recommendedName>
    </component>
</protein>
<feature type="binding site" evidence="9 11">
    <location>
        <position position="57"/>
    </location>
    <ligand>
        <name>substrate</name>
    </ligand>
</feature>
<comment type="similarity">
    <text evidence="9">Belongs to the PanD family.</text>
</comment>
<dbReference type="RefSeq" id="WP_071663882.1">
    <property type="nucleotide sequence ID" value="NZ_CP009654.1"/>
</dbReference>
<dbReference type="OrthoDB" id="9803983at2"/>
<reference evidence="15" key="1">
    <citation type="submission" date="2014-10" db="EMBL/GenBank/DDBJ databases">
        <authorList>
            <person name="Kuske C.R."/>
            <person name="Challacombe J.F."/>
            <person name="Daligault H.E."/>
            <person name="Davenport K.W."/>
            <person name="Johnson S.L."/>
            <person name="Siddaramappa S."/>
            <person name="Petersen J.M."/>
        </authorList>
    </citation>
    <scope>NUCLEOTIDE SEQUENCE [LARGE SCALE GENOMIC DNA]</scope>
    <source>
        <strain evidence="15">CA97-1460</strain>
    </source>
</reference>
<comment type="catalytic activity">
    <reaction evidence="9">
        <text>L-aspartate + H(+) = beta-alanine + CO2</text>
        <dbReference type="Rhea" id="RHEA:19497"/>
        <dbReference type="ChEBI" id="CHEBI:15378"/>
        <dbReference type="ChEBI" id="CHEBI:16526"/>
        <dbReference type="ChEBI" id="CHEBI:29991"/>
        <dbReference type="ChEBI" id="CHEBI:57966"/>
        <dbReference type="EC" id="4.1.1.11"/>
    </reaction>
</comment>
<keyword evidence="5 9" id="KW-0865">Zymogen</keyword>
<evidence type="ECO:0000256" key="13">
    <source>
        <dbReference type="PIRSR" id="PIRSR006246-5"/>
    </source>
</evidence>
<dbReference type="NCBIfam" id="TIGR00223">
    <property type="entry name" value="panD"/>
    <property type="match status" value="1"/>
</dbReference>
<evidence type="ECO:0000256" key="12">
    <source>
        <dbReference type="PIRSR" id="PIRSR006246-3"/>
    </source>
</evidence>
<feature type="active site" description="Schiff-base intermediate with substrate; via pyruvic acid" evidence="9 10">
    <location>
        <position position="25"/>
    </location>
</feature>
<evidence type="ECO:0000313" key="14">
    <source>
        <dbReference type="EMBL" id="APC97162.1"/>
    </source>
</evidence>
<dbReference type="EC" id="4.1.1.11" evidence="9"/>
<dbReference type="PANTHER" id="PTHR21012:SF0">
    <property type="entry name" value="ASPARTATE 1-DECARBOXYLASE"/>
    <property type="match status" value="1"/>
</dbReference>
<keyword evidence="6 9" id="KW-0456">Lyase</keyword>
<evidence type="ECO:0000313" key="15">
    <source>
        <dbReference type="Proteomes" id="UP000182521"/>
    </source>
</evidence>
<evidence type="ECO:0000256" key="10">
    <source>
        <dbReference type="PIRSR" id="PIRSR006246-1"/>
    </source>
</evidence>
<feature type="active site" description="Proton donor" evidence="9 10">
    <location>
        <position position="58"/>
    </location>
</feature>
<organism evidence="14 15">
    <name type="scientific">Francisella frigiditurris</name>
    <dbReference type="NCBI Taxonomy" id="1542390"/>
    <lineage>
        <taxon>Bacteria</taxon>
        <taxon>Pseudomonadati</taxon>
        <taxon>Pseudomonadota</taxon>
        <taxon>Gammaproteobacteria</taxon>
        <taxon>Thiotrichales</taxon>
        <taxon>Francisellaceae</taxon>
        <taxon>Francisella</taxon>
    </lineage>
</organism>
<evidence type="ECO:0000256" key="7">
    <source>
        <dbReference type="ARBA" id="ARBA00023270"/>
    </source>
</evidence>